<dbReference type="AlphaFoldDB" id="A0A227KRY5"/>
<comment type="caution">
    <text evidence="3">The sequence shown here is derived from an EMBL/GenBank/DDBJ whole genome shotgun (WGS) entry which is preliminary data.</text>
</comment>
<dbReference type="EMBL" id="NHMP01000001">
    <property type="protein sequence ID" value="OXE51261.1"/>
    <property type="molecule type" value="Genomic_DNA"/>
</dbReference>
<keyword evidence="1" id="KW-0732">Signal</keyword>
<dbReference type="Pfam" id="PF03724">
    <property type="entry name" value="META"/>
    <property type="match status" value="1"/>
</dbReference>
<dbReference type="InterPro" id="IPR005184">
    <property type="entry name" value="DUF306_Meta_HslJ"/>
</dbReference>
<accession>A0A227KRY5</accession>
<protein>
    <recommendedName>
        <fullName evidence="2">DUF306 domain-containing protein</fullName>
    </recommendedName>
</protein>
<evidence type="ECO:0000256" key="1">
    <source>
        <dbReference type="SAM" id="SignalP"/>
    </source>
</evidence>
<gene>
    <name evidence="3" type="ORF">ADH67_02910</name>
</gene>
<keyword evidence="4" id="KW-1185">Reference proteome</keyword>
<name>A0A227KRY5_9BURK</name>
<dbReference type="RefSeq" id="WP_089275698.1">
    <property type="nucleotide sequence ID" value="NZ_CAJTBZ010000009.1"/>
</dbReference>
<sequence>MTKIKLAVALAILAALGGCASADKAVDSQNQLSRSSAVNGTWNLESYLIDGQTTNFDATAQFKLRFDAANQVFSMRTDCNTINGMYQVINGKILFHNALVTGMACDKEIVELNLRRLLNAPKAFGVVAGSIFKLTSPNIGSANFVKRNDDKNQAELQIVSREEDRRLQDLLVGKTFIGDGKGGGLAVKLTLHFKKNRALECSSDFYQAFPKPVKTIGYYKVEDQVITVGCHPQEFEKPIVWDFTVKNNGDELFFNHSNLEAEGSMKDNWMSLKKQ</sequence>
<evidence type="ECO:0000259" key="2">
    <source>
        <dbReference type="Pfam" id="PF03724"/>
    </source>
</evidence>
<dbReference type="Gene3D" id="2.40.128.270">
    <property type="match status" value="1"/>
</dbReference>
<dbReference type="InterPro" id="IPR038670">
    <property type="entry name" value="HslJ-like_sf"/>
</dbReference>
<reference evidence="4" key="1">
    <citation type="submission" date="2017-05" db="EMBL/GenBank/DDBJ databases">
        <title>Improved OligoMM genomes.</title>
        <authorList>
            <person name="Garzetti D."/>
        </authorList>
    </citation>
    <scope>NUCLEOTIDE SEQUENCE [LARGE SCALE GENOMIC DNA]</scope>
    <source>
        <strain evidence="4">YL45</strain>
    </source>
</reference>
<feature type="domain" description="DUF306" evidence="2">
    <location>
        <begin position="38"/>
        <end position="124"/>
    </location>
</feature>
<proteinExistence type="predicted"/>
<dbReference type="Proteomes" id="UP000214610">
    <property type="component" value="Unassembled WGS sequence"/>
</dbReference>
<feature type="signal peptide" evidence="1">
    <location>
        <begin position="1"/>
        <end position="20"/>
    </location>
</feature>
<evidence type="ECO:0000313" key="4">
    <source>
        <dbReference type="Proteomes" id="UP000214610"/>
    </source>
</evidence>
<evidence type="ECO:0000313" key="3">
    <source>
        <dbReference type="EMBL" id="OXE51261.1"/>
    </source>
</evidence>
<dbReference type="GeneID" id="78363466"/>
<organism evidence="3 4">
    <name type="scientific">Turicimonas muris</name>
    <dbReference type="NCBI Taxonomy" id="1796652"/>
    <lineage>
        <taxon>Bacteria</taxon>
        <taxon>Pseudomonadati</taxon>
        <taxon>Pseudomonadota</taxon>
        <taxon>Betaproteobacteria</taxon>
        <taxon>Burkholderiales</taxon>
        <taxon>Sutterellaceae</taxon>
        <taxon>Turicimonas</taxon>
    </lineage>
</organism>
<dbReference type="PROSITE" id="PS51257">
    <property type="entry name" value="PROKAR_LIPOPROTEIN"/>
    <property type="match status" value="1"/>
</dbReference>
<feature type="chain" id="PRO_5012330398" description="DUF306 domain-containing protein" evidence="1">
    <location>
        <begin position="21"/>
        <end position="275"/>
    </location>
</feature>